<evidence type="ECO:0000256" key="6">
    <source>
        <dbReference type="ARBA" id="ARBA00023140"/>
    </source>
</evidence>
<evidence type="ECO:0000256" key="5">
    <source>
        <dbReference type="ARBA" id="ARBA00023136"/>
    </source>
</evidence>
<evidence type="ECO:0000256" key="3">
    <source>
        <dbReference type="ARBA" id="ARBA00022927"/>
    </source>
</evidence>
<evidence type="ECO:0000256" key="2">
    <source>
        <dbReference type="ARBA" id="ARBA00022448"/>
    </source>
</evidence>
<feature type="domain" description="Peroxisome membrane anchor protein Pex14p N-terminal" evidence="11">
    <location>
        <begin position="5"/>
        <end position="49"/>
    </location>
</feature>
<reference evidence="12" key="1">
    <citation type="submission" date="2018-10" db="EMBL/GenBank/DDBJ databases">
        <title>Transcriptome assembly of Aceria tosichella (Wheat curl mite) Type 2.</title>
        <authorList>
            <person name="Scully E.D."/>
            <person name="Geib S.M."/>
            <person name="Palmer N.A."/>
            <person name="Gupta A.K."/>
            <person name="Sarath G."/>
            <person name="Tatineni S."/>
        </authorList>
    </citation>
    <scope>NUCLEOTIDE SEQUENCE</scope>
    <source>
        <strain evidence="12">LincolnNE</strain>
    </source>
</reference>
<evidence type="ECO:0000256" key="1">
    <source>
        <dbReference type="ARBA" id="ARBA00005443"/>
    </source>
</evidence>
<comment type="similarity">
    <text evidence="1 10">Belongs to the peroxin-14 family.</text>
</comment>
<keyword evidence="2 10" id="KW-0813">Transport</keyword>
<dbReference type="AlphaFoldDB" id="A0A6G1S471"/>
<comment type="subcellular location">
    <subcellularLocation>
        <location evidence="9 10">Peroxisome membrane</location>
    </subcellularLocation>
</comment>
<evidence type="ECO:0000256" key="9">
    <source>
        <dbReference type="ARBA" id="ARBA00046271"/>
    </source>
</evidence>
<dbReference type="InterPro" id="IPR006785">
    <property type="entry name" value="Pex14_N"/>
</dbReference>
<evidence type="ECO:0000259" key="11">
    <source>
        <dbReference type="Pfam" id="PF04695"/>
    </source>
</evidence>
<dbReference type="GO" id="GO:0016560">
    <property type="term" value="P:protein import into peroxisome matrix, docking"/>
    <property type="evidence" value="ECO:0007669"/>
    <property type="project" value="UniProtKB-UniRule"/>
</dbReference>
<dbReference type="GO" id="GO:0005778">
    <property type="term" value="C:peroxisomal membrane"/>
    <property type="evidence" value="ECO:0007669"/>
    <property type="project" value="UniProtKB-SubCell"/>
</dbReference>
<keyword evidence="5 10" id="KW-0472">Membrane</keyword>
<evidence type="ECO:0000256" key="8">
    <source>
        <dbReference type="ARBA" id="ARBA00029691"/>
    </source>
</evidence>
<dbReference type="GO" id="GO:0005102">
    <property type="term" value="F:signaling receptor binding"/>
    <property type="evidence" value="ECO:0007669"/>
    <property type="project" value="TreeGrafter"/>
</dbReference>
<dbReference type="PANTHER" id="PTHR23058">
    <property type="entry name" value="PEROXISOMAL MEMBRANE PROTEIN PEX14"/>
    <property type="match status" value="1"/>
</dbReference>
<evidence type="ECO:0000256" key="4">
    <source>
        <dbReference type="ARBA" id="ARBA00023010"/>
    </source>
</evidence>
<evidence type="ECO:0000313" key="12">
    <source>
        <dbReference type="EMBL" id="MDE44967.1"/>
    </source>
</evidence>
<sequence>MDSQTRQEYVRAAVSFLQNPKLVDSTLKDKLKFLRDKGLSDLEVDEALNLALVPRSQSQSGKWNFLLILGVCIGGYKLYQAYLEQKSRKIESEQTTRQQDLIEPDRNQPTLNDILQKMSELKKLIELQRSNFGTEMQSLKTLLLGHEKFAAPPEIPKWQLPVAPTDPNPE</sequence>
<evidence type="ECO:0000256" key="7">
    <source>
        <dbReference type="ARBA" id="ARBA00029502"/>
    </source>
</evidence>
<gene>
    <name evidence="12" type="primary">Pex14</name>
    <name evidence="12" type="ORF">g.19807</name>
</gene>
<name>A0A6G1S471_9ACAR</name>
<dbReference type="InterPro" id="IPR036388">
    <property type="entry name" value="WH-like_DNA-bd_sf"/>
</dbReference>
<dbReference type="GO" id="GO:1990429">
    <property type="term" value="C:peroxisomal importomer complex"/>
    <property type="evidence" value="ECO:0007669"/>
    <property type="project" value="TreeGrafter"/>
</dbReference>
<dbReference type="PANTHER" id="PTHR23058:SF0">
    <property type="entry name" value="PEROXISOMAL MEMBRANE PROTEIN PEX14"/>
    <property type="match status" value="1"/>
</dbReference>
<dbReference type="InterPro" id="IPR025655">
    <property type="entry name" value="PEX14"/>
</dbReference>
<keyword evidence="6 10" id="KW-0576">Peroxisome</keyword>
<proteinExistence type="inferred from homology"/>
<dbReference type="EMBL" id="GGYP01000196">
    <property type="protein sequence ID" value="MDE44967.1"/>
    <property type="molecule type" value="Transcribed_RNA"/>
</dbReference>
<organism evidence="12">
    <name type="scientific">Aceria tosichella</name>
    <name type="common">wheat curl mite</name>
    <dbReference type="NCBI Taxonomy" id="561515"/>
    <lineage>
        <taxon>Eukaryota</taxon>
        <taxon>Metazoa</taxon>
        <taxon>Ecdysozoa</taxon>
        <taxon>Arthropoda</taxon>
        <taxon>Chelicerata</taxon>
        <taxon>Arachnida</taxon>
        <taxon>Acari</taxon>
        <taxon>Acariformes</taxon>
        <taxon>Trombidiformes</taxon>
        <taxon>Prostigmata</taxon>
        <taxon>Eupodina</taxon>
        <taxon>Eriophyoidea</taxon>
        <taxon>Eriophyidae</taxon>
        <taxon>Eriophyinae</taxon>
        <taxon>Aceriini</taxon>
        <taxon>Aceria</taxon>
    </lineage>
</organism>
<evidence type="ECO:0000256" key="10">
    <source>
        <dbReference type="RuleBase" id="RU367032"/>
    </source>
</evidence>
<accession>A0A6G1S471</accession>
<comment type="function">
    <text evidence="10">Component of the PEX13-PEX14 docking complex, a translocon channel that specifically mediates the import of peroxisomal cargo proteins bound to PEX5 receptor. The PEX13-PEX14 docking complex forms a large import pore which can be opened to a diameter of about 9 nm. Mechanistically, PEX5 receptor along with cargo proteins associates with the PEX14 subunit of the PEX13-PEX14 docking complex in the cytosol, leading to the insertion of the receptor into the organelle membrane with the concomitant translocation of the cargo into the peroxisome matrix.</text>
</comment>
<protein>
    <recommendedName>
        <fullName evidence="7 10">Peroxisomal membrane protein PEX14</fullName>
    </recommendedName>
    <alternativeName>
        <fullName evidence="8 10">Peroxin-14</fullName>
    </alternativeName>
</protein>
<keyword evidence="3 10" id="KW-0653">Protein transport</keyword>
<keyword evidence="4" id="KW-0811">Translocation</keyword>
<dbReference type="Pfam" id="PF04695">
    <property type="entry name" value="Pex14_N"/>
    <property type="match status" value="1"/>
</dbReference>
<dbReference type="Gene3D" id="1.10.10.10">
    <property type="entry name" value="Winged helix-like DNA-binding domain superfamily/Winged helix DNA-binding domain"/>
    <property type="match status" value="1"/>
</dbReference>